<proteinExistence type="predicted"/>
<gene>
    <name evidence="1" type="ORF">GC093_04360</name>
</gene>
<accession>A0A972JXH4</accession>
<comment type="caution">
    <text evidence="1">The sequence shown here is derived from an EMBL/GenBank/DDBJ whole genome shotgun (WGS) entry which is preliminary data.</text>
</comment>
<keyword evidence="2" id="KW-1185">Reference proteome</keyword>
<dbReference type="EMBL" id="WHOD01000013">
    <property type="protein sequence ID" value="NOU92469.1"/>
    <property type="molecule type" value="Genomic_DNA"/>
</dbReference>
<evidence type="ECO:0000313" key="2">
    <source>
        <dbReference type="Proteomes" id="UP000641588"/>
    </source>
</evidence>
<evidence type="ECO:0000313" key="1">
    <source>
        <dbReference type="EMBL" id="NOU92469.1"/>
    </source>
</evidence>
<protein>
    <submittedName>
        <fullName evidence="1">Uncharacterized protein</fullName>
    </submittedName>
</protein>
<dbReference type="RefSeq" id="WP_171650633.1">
    <property type="nucleotide sequence ID" value="NZ_WHOD01000013.1"/>
</dbReference>
<dbReference type="Proteomes" id="UP000641588">
    <property type="component" value="Unassembled WGS sequence"/>
</dbReference>
<reference evidence="1" key="1">
    <citation type="submission" date="2019-10" db="EMBL/GenBank/DDBJ databases">
        <title>Description of Paenibacillus glebae sp. nov.</title>
        <authorList>
            <person name="Carlier A."/>
            <person name="Qi S."/>
        </authorList>
    </citation>
    <scope>NUCLEOTIDE SEQUENCE</scope>
    <source>
        <strain evidence="1">LMG 31456</strain>
    </source>
</reference>
<name>A0A972JXH4_9BACL</name>
<organism evidence="1 2">
    <name type="scientific">Paenibacillus foliorum</name>
    <dbReference type="NCBI Taxonomy" id="2654974"/>
    <lineage>
        <taxon>Bacteria</taxon>
        <taxon>Bacillati</taxon>
        <taxon>Bacillota</taxon>
        <taxon>Bacilli</taxon>
        <taxon>Bacillales</taxon>
        <taxon>Paenibacillaceae</taxon>
        <taxon>Paenibacillus</taxon>
    </lineage>
</organism>
<sequence>MDKVERVKVVSELYELINMYYVERDQPSEENNFFAKVEICCKQLDLDFDELKKVFELNSI</sequence>
<dbReference type="AlphaFoldDB" id="A0A972JXH4"/>